<dbReference type="OrthoDB" id="9799128at2"/>
<gene>
    <name evidence="1" type="ORF">MSNKSG1_16391</name>
</gene>
<evidence type="ECO:0000313" key="1">
    <source>
        <dbReference type="EMBL" id="EMP54327.1"/>
    </source>
</evidence>
<dbReference type="STRING" id="1288826.MSNKSG1_16391"/>
<proteinExistence type="predicted"/>
<dbReference type="Proteomes" id="UP000011960">
    <property type="component" value="Unassembled WGS sequence"/>
</dbReference>
<evidence type="ECO:0000313" key="2">
    <source>
        <dbReference type="Proteomes" id="UP000011960"/>
    </source>
</evidence>
<dbReference type="eggNOG" id="COG1670">
    <property type="taxonomic scope" value="Bacteria"/>
</dbReference>
<dbReference type="AlphaFoldDB" id="M7D9I1"/>
<dbReference type="EMBL" id="APAT01000024">
    <property type="protein sequence ID" value="EMP54327.1"/>
    <property type="molecule type" value="Genomic_DNA"/>
</dbReference>
<sequence length="71" mass="8093">MKQPITGYHKDDEDHWVAQLACGHNQHVRHDPPWINRPWVTTPEGRASRLGVELDCRKCDEGAPPDDRPVG</sequence>
<reference evidence="1 2" key="1">
    <citation type="journal article" date="2013" name="Genome Announc.">
        <title>Genome Sequence of Hydrothermal Arsenic-Respiring Bacterium Marinobacter santoriniensis NKSG1T.</title>
        <authorList>
            <person name="Handley K.M."/>
            <person name="Upton M."/>
            <person name="Beatson S.A."/>
            <person name="Hery M."/>
            <person name="Lloyd J.R."/>
        </authorList>
    </citation>
    <scope>NUCLEOTIDE SEQUENCE [LARGE SCALE GENOMIC DNA]</scope>
    <source>
        <strain evidence="1 2">NKSG1</strain>
    </source>
</reference>
<name>M7D9I1_9GAMM</name>
<keyword evidence="2" id="KW-1185">Reference proteome</keyword>
<dbReference type="PATRIC" id="fig|1288826.3.peg.3259"/>
<dbReference type="InterPro" id="IPR021948">
    <property type="entry name" value="DUF3565"/>
</dbReference>
<evidence type="ECO:0008006" key="3">
    <source>
        <dbReference type="Google" id="ProtNLM"/>
    </source>
</evidence>
<comment type="caution">
    <text evidence="1">The sequence shown here is derived from an EMBL/GenBank/DDBJ whole genome shotgun (WGS) entry which is preliminary data.</text>
</comment>
<accession>M7D9I1</accession>
<organism evidence="1 2">
    <name type="scientific">Marinobacter santoriniensis NKSG1</name>
    <dbReference type="NCBI Taxonomy" id="1288826"/>
    <lineage>
        <taxon>Bacteria</taxon>
        <taxon>Pseudomonadati</taxon>
        <taxon>Pseudomonadota</taxon>
        <taxon>Gammaproteobacteria</taxon>
        <taxon>Pseudomonadales</taxon>
        <taxon>Marinobacteraceae</taxon>
        <taxon>Marinobacter</taxon>
    </lineage>
</organism>
<dbReference type="Pfam" id="PF12088">
    <property type="entry name" value="DUF3565"/>
    <property type="match status" value="1"/>
</dbReference>
<dbReference type="RefSeq" id="WP_008940403.1">
    <property type="nucleotide sequence ID" value="NZ_APAT01000024.1"/>
</dbReference>
<protein>
    <recommendedName>
        <fullName evidence="3">Pressure-regulated protein</fullName>
    </recommendedName>
</protein>